<gene>
    <name evidence="1" type="ORF">ILEXP_LOCUS37680</name>
</gene>
<comment type="caution">
    <text evidence="1">The sequence shown here is derived from an EMBL/GenBank/DDBJ whole genome shotgun (WGS) entry which is preliminary data.</text>
</comment>
<dbReference type="InterPro" id="IPR016024">
    <property type="entry name" value="ARM-type_fold"/>
</dbReference>
<proteinExistence type="predicted"/>
<dbReference type="EMBL" id="CAUOFW020005057">
    <property type="protein sequence ID" value="CAK9168301.1"/>
    <property type="molecule type" value="Genomic_DNA"/>
</dbReference>
<dbReference type="PANTHER" id="PTHR14418:SF5">
    <property type="entry name" value="CONDENSIN COMPLEX SUBUNIT 3"/>
    <property type="match status" value="1"/>
</dbReference>
<keyword evidence="2" id="KW-1185">Reference proteome</keyword>
<reference evidence="1 2" key="1">
    <citation type="submission" date="2024-02" db="EMBL/GenBank/DDBJ databases">
        <authorList>
            <person name="Vignale AGUSTIN F."/>
            <person name="Sosa J E."/>
            <person name="Modenutti C."/>
        </authorList>
    </citation>
    <scope>NUCLEOTIDE SEQUENCE [LARGE SCALE GENOMIC DNA]</scope>
</reference>
<dbReference type="PANTHER" id="PTHR14418">
    <property type="entry name" value="CONDENSIN COMPLEX SUBUNIT 3-RELATED"/>
    <property type="match status" value="1"/>
</dbReference>
<dbReference type="SUPFAM" id="SSF48371">
    <property type="entry name" value="ARM repeat"/>
    <property type="match status" value="1"/>
</dbReference>
<protein>
    <recommendedName>
        <fullName evidence="3">Condensin complex subunit 3</fullName>
    </recommendedName>
</protein>
<dbReference type="AlphaFoldDB" id="A0ABC8TKF1"/>
<dbReference type="InterPro" id="IPR011989">
    <property type="entry name" value="ARM-like"/>
</dbReference>
<evidence type="ECO:0000313" key="2">
    <source>
        <dbReference type="Proteomes" id="UP001642360"/>
    </source>
</evidence>
<dbReference type="Gene3D" id="1.25.10.10">
    <property type="entry name" value="Leucine-rich Repeat Variant"/>
    <property type="match status" value="1"/>
</dbReference>
<dbReference type="Proteomes" id="UP001642360">
    <property type="component" value="Unassembled WGS sequence"/>
</dbReference>
<evidence type="ECO:0008006" key="3">
    <source>
        <dbReference type="Google" id="ProtNLM"/>
    </source>
</evidence>
<accession>A0ABC8TKF1</accession>
<dbReference type="InterPro" id="IPR027165">
    <property type="entry name" value="CND3"/>
</dbReference>
<organism evidence="1 2">
    <name type="scientific">Ilex paraguariensis</name>
    <name type="common">yerba mate</name>
    <dbReference type="NCBI Taxonomy" id="185542"/>
    <lineage>
        <taxon>Eukaryota</taxon>
        <taxon>Viridiplantae</taxon>
        <taxon>Streptophyta</taxon>
        <taxon>Embryophyta</taxon>
        <taxon>Tracheophyta</taxon>
        <taxon>Spermatophyta</taxon>
        <taxon>Magnoliopsida</taxon>
        <taxon>eudicotyledons</taxon>
        <taxon>Gunneridae</taxon>
        <taxon>Pentapetalae</taxon>
        <taxon>asterids</taxon>
        <taxon>campanulids</taxon>
        <taxon>Aquifoliales</taxon>
        <taxon>Aquifoliaceae</taxon>
        <taxon>Ilex</taxon>
    </lineage>
</organism>
<evidence type="ECO:0000313" key="1">
    <source>
        <dbReference type="EMBL" id="CAK9168301.1"/>
    </source>
</evidence>
<name>A0ABC8TKF1_9AQUA</name>
<sequence length="335" mass="37858">MSFNTTEDEEQKRLMQKIARVLDETRVSFATHNRKLKDLSALRASSPLKFFASFFKTLTPLFNFQRRNASAERIVRFVAIFTCARDSNNASVCDAFLEEFLRFLLVAAMAANKTARFRACQIISEIIVRLPDETEVSNELWDEVIECMTLRVGDKIPVIRTFAVRALSRFANDLENSDILELFLQTLSLEQNADVRKTIVLSLPPSNATSAAIIDCTLDVSESVRKTAYFVLASKFPLQSLSIKLRAIILQRGLADRSAAVTNECLRLMKDKWLVKCCNGDPIELLKFLDVETYELVGESVMGALLKAGQVELQDGQSIRQYLVLTSDKKEGWYS</sequence>